<proteinExistence type="predicted"/>
<accession>A0A6G7CP95</accession>
<organism evidence="2 3">
    <name type="scientific">Vibrio ziniensis</name>
    <dbReference type="NCBI Taxonomy" id="2711221"/>
    <lineage>
        <taxon>Bacteria</taxon>
        <taxon>Pseudomonadati</taxon>
        <taxon>Pseudomonadota</taxon>
        <taxon>Gammaproteobacteria</taxon>
        <taxon>Vibrionales</taxon>
        <taxon>Vibrionaceae</taxon>
        <taxon>Vibrio</taxon>
    </lineage>
</organism>
<dbReference type="InterPro" id="IPR016879">
    <property type="entry name" value="UCP028299"/>
</dbReference>
<gene>
    <name evidence="2" type="ORF">G5S32_18180</name>
</gene>
<dbReference type="PIRSF" id="PIRSF028299">
    <property type="entry name" value="UCP028299"/>
    <property type="match status" value="1"/>
</dbReference>
<feature type="signal peptide" evidence="1">
    <location>
        <begin position="1"/>
        <end position="19"/>
    </location>
</feature>
<name>A0A6G7CP95_9VIBR</name>
<reference evidence="2 3" key="1">
    <citation type="submission" date="2020-02" db="EMBL/GenBank/DDBJ databases">
        <title>A complete genome of a marine bacterium Vibrio sp. ZWAL4003 isolated from the mangrove sediment with the ability to degrade polysaccharides.</title>
        <authorList>
            <person name="Wu J."/>
            <person name="Qu W."/>
            <person name="Zeng R."/>
        </authorList>
    </citation>
    <scope>NUCLEOTIDE SEQUENCE [LARGE SCALE GENOMIC DNA]</scope>
    <source>
        <strain evidence="2 3">ZWAL4003</strain>
    </source>
</reference>
<evidence type="ECO:0000256" key="1">
    <source>
        <dbReference type="SAM" id="SignalP"/>
    </source>
</evidence>
<protein>
    <submittedName>
        <fullName evidence="2">DUF3316 domain-containing protein</fullName>
    </submittedName>
</protein>
<evidence type="ECO:0000313" key="2">
    <source>
        <dbReference type="EMBL" id="QIH43910.1"/>
    </source>
</evidence>
<dbReference type="EMBL" id="CP049332">
    <property type="protein sequence ID" value="QIH43910.1"/>
    <property type="molecule type" value="Genomic_DNA"/>
</dbReference>
<keyword evidence="1" id="KW-0732">Signal</keyword>
<feature type="chain" id="PRO_5026253180" evidence="1">
    <location>
        <begin position="20"/>
        <end position="113"/>
    </location>
</feature>
<dbReference type="Pfam" id="PF11777">
    <property type="entry name" value="DUF3316"/>
    <property type="match status" value="1"/>
</dbReference>
<sequence>MNKLITVAAGLLLTSSAFASNVTISQSSSLKTGMYESKSEAYAAGFDLSDSIAGMDKSQLKNNLSLWAYNTVSDITIENSDVVIQETATSRGNIGYRAIVNLHYTFKTRESKD</sequence>
<evidence type="ECO:0000313" key="3">
    <source>
        <dbReference type="Proteomes" id="UP000503003"/>
    </source>
</evidence>
<dbReference type="KEGG" id="vzi:G5S32_18180"/>
<dbReference type="Proteomes" id="UP000503003">
    <property type="component" value="Chromosome 2"/>
</dbReference>
<dbReference type="AlphaFoldDB" id="A0A6G7CP95"/>
<keyword evidence="3" id="KW-1185">Reference proteome</keyword>
<dbReference type="RefSeq" id="WP_165313576.1">
    <property type="nucleotide sequence ID" value="NZ_CP049332.1"/>
</dbReference>